<keyword evidence="16" id="KW-1185">Reference proteome</keyword>
<evidence type="ECO:0000256" key="7">
    <source>
        <dbReference type="ARBA" id="ARBA00023065"/>
    </source>
</evidence>
<reference evidence="15 16" key="1">
    <citation type="journal article" date="2020" name="Nat. Commun.">
        <title>Genome of Tripterygium wilfordii and identification of cytochrome P450 involved in triptolide biosynthesis.</title>
        <authorList>
            <person name="Tu L."/>
            <person name="Su P."/>
            <person name="Zhang Z."/>
            <person name="Gao L."/>
            <person name="Wang J."/>
            <person name="Hu T."/>
            <person name="Zhou J."/>
            <person name="Zhang Y."/>
            <person name="Zhao Y."/>
            <person name="Liu Y."/>
            <person name="Song Y."/>
            <person name="Tong Y."/>
            <person name="Lu Y."/>
            <person name="Yang J."/>
            <person name="Xu C."/>
            <person name="Jia M."/>
            <person name="Peters R.J."/>
            <person name="Huang L."/>
            <person name="Gao W."/>
        </authorList>
    </citation>
    <scope>NUCLEOTIDE SEQUENCE [LARGE SCALE GENOMIC DNA]</scope>
    <source>
        <strain evidence="16">cv. XIE 37</strain>
        <tissue evidence="15">Leaf</tissue>
    </source>
</reference>
<evidence type="ECO:0000256" key="10">
    <source>
        <dbReference type="SAM" id="MobiDB-lite"/>
    </source>
</evidence>
<keyword evidence="2" id="KW-0813">Transport</keyword>
<evidence type="ECO:0000313" key="15">
    <source>
        <dbReference type="EMBL" id="KAF5738428.1"/>
    </source>
</evidence>
<dbReference type="Pfam" id="PF23259">
    <property type="entry name" value="CHX17_C"/>
    <property type="match status" value="1"/>
</dbReference>
<feature type="transmembrane region" description="Helical" evidence="11">
    <location>
        <begin position="422"/>
        <end position="443"/>
    </location>
</feature>
<evidence type="ECO:0000256" key="3">
    <source>
        <dbReference type="ARBA" id="ARBA00022538"/>
    </source>
</evidence>
<feature type="transmembrane region" description="Helical" evidence="11">
    <location>
        <begin position="322"/>
        <end position="341"/>
    </location>
</feature>
<dbReference type="Gene3D" id="1.20.1530.20">
    <property type="match status" value="1"/>
</dbReference>
<feature type="domain" description="Cation/H+ exchanger transmembrane" evidence="12">
    <location>
        <begin position="55"/>
        <end position="437"/>
    </location>
</feature>
<evidence type="ECO:0000259" key="13">
    <source>
        <dbReference type="Pfam" id="PF23256"/>
    </source>
</evidence>
<keyword evidence="8 11" id="KW-0472">Membrane</keyword>
<comment type="similarity">
    <text evidence="9">Belongs to the monovalent cation:proton antiporter 2 (CPA2) transporter (TC 2.A.37) family. CHX (TC 2.A.37.4) subfamily.</text>
</comment>
<feature type="domain" description="Cation/H(+) antiporter C-terminal" evidence="14">
    <location>
        <begin position="638"/>
        <end position="778"/>
    </location>
</feature>
<accession>A0A7J7CWP2</accession>
<dbReference type="InterPro" id="IPR050794">
    <property type="entry name" value="CPA2_transporter"/>
</dbReference>
<feature type="region of interest" description="Disordered" evidence="10">
    <location>
        <begin position="788"/>
        <end position="810"/>
    </location>
</feature>
<proteinExistence type="inferred from homology"/>
<protein>
    <submittedName>
        <fullName evidence="15">Cation/H(+) antiporter 15-like</fullName>
    </submittedName>
</protein>
<dbReference type="InterPro" id="IPR057290">
    <property type="entry name" value="CHX17_C"/>
</dbReference>
<feature type="transmembrane region" description="Helical" evidence="11">
    <location>
        <begin position="139"/>
        <end position="162"/>
    </location>
</feature>
<evidence type="ECO:0000259" key="12">
    <source>
        <dbReference type="Pfam" id="PF00999"/>
    </source>
</evidence>
<evidence type="ECO:0000256" key="4">
    <source>
        <dbReference type="ARBA" id="ARBA00022692"/>
    </source>
</evidence>
<keyword evidence="5" id="KW-0630">Potassium</keyword>
<organism evidence="15 16">
    <name type="scientific">Tripterygium wilfordii</name>
    <name type="common">Thunder God vine</name>
    <dbReference type="NCBI Taxonomy" id="458696"/>
    <lineage>
        <taxon>Eukaryota</taxon>
        <taxon>Viridiplantae</taxon>
        <taxon>Streptophyta</taxon>
        <taxon>Embryophyta</taxon>
        <taxon>Tracheophyta</taxon>
        <taxon>Spermatophyta</taxon>
        <taxon>Magnoliopsida</taxon>
        <taxon>eudicotyledons</taxon>
        <taxon>Gunneridae</taxon>
        <taxon>Pentapetalae</taxon>
        <taxon>rosids</taxon>
        <taxon>fabids</taxon>
        <taxon>Celastrales</taxon>
        <taxon>Celastraceae</taxon>
        <taxon>Tripterygium</taxon>
    </lineage>
</organism>
<keyword evidence="4 11" id="KW-0812">Transmembrane</keyword>
<feature type="transmembrane region" description="Helical" evidence="11">
    <location>
        <begin position="207"/>
        <end position="229"/>
    </location>
</feature>
<evidence type="ECO:0000313" key="16">
    <source>
        <dbReference type="Proteomes" id="UP000593562"/>
    </source>
</evidence>
<dbReference type="Pfam" id="PF00999">
    <property type="entry name" value="Na_H_Exchanger"/>
    <property type="match status" value="1"/>
</dbReference>
<dbReference type="GO" id="GO:0012505">
    <property type="term" value="C:endomembrane system"/>
    <property type="evidence" value="ECO:0007669"/>
    <property type="project" value="TreeGrafter"/>
</dbReference>
<keyword evidence="6 11" id="KW-1133">Transmembrane helix</keyword>
<feature type="domain" description="Cation/H(+) antiporter central" evidence="13">
    <location>
        <begin position="496"/>
        <end position="629"/>
    </location>
</feature>
<dbReference type="AlphaFoldDB" id="A0A7J7CWP2"/>
<feature type="transmembrane region" description="Helical" evidence="11">
    <location>
        <begin position="104"/>
        <end position="127"/>
    </location>
</feature>
<evidence type="ECO:0000256" key="2">
    <source>
        <dbReference type="ARBA" id="ARBA00022448"/>
    </source>
</evidence>
<feature type="transmembrane region" description="Helical" evidence="11">
    <location>
        <begin position="241"/>
        <end position="258"/>
    </location>
</feature>
<gene>
    <name evidence="15" type="ORF">HS088_TW13G01327</name>
</gene>
<feature type="transmembrane region" description="Helical" evidence="11">
    <location>
        <begin position="348"/>
        <end position="369"/>
    </location>
</feature>
<dbReference type="PANTHER" id="PTHR32468:SF35">
    <property type="entry name" value="CATION_H+ EXCHANGER DOMAIN-CONTAINING PROTEIN"/>
    <property type="match status" value="1"/>
</dbReference>
<dbReference type="GO" id="GO:0016020">
    <property type="term" value="C:membrane"/>
    <property type="evidence" value="ECO:0007669"/>
    <property type="project" value="UniProtKB-SubCell"/>
</dbReference>
<keyword evidence="7" id="KW-0406">Ion transport</keyword>
<dbReference type="GO" id="GO:0006885">
    <property type="term" value="P:regulation of pH"/>
    <property type="evidence" value="ECO:0007669"/>
    <property type="project" value="TreeGrafter"/>
</dbReference>
<feature type="transmembrane region" description="Helical" evidence="11">
    <location>
        <begin position="279"/>
        <end position="302"/>
    </location>
</feature>
<dbReference type="InterPro" id="IPR038770">
    <property type="entry name" value="Na+/solute_symporter_sf"/>
</dbReference>
<dbReference type="PANTHER" id="PTHR32468">
    <property type="entry name" value="CATION/H + ANTIPORTER"/>
    <property type="match status" value="1"/>
</dbReference>
<dbReference type="GO" id="GO:1902600">
    <property type="term" value="P:proton transmembrane transport"/>
    <property type="evidence" value="ECO:0007669"/>
    <property type="project" value="InterPro"/>
</dbReference>
<evidence type="ECO:0000256" key="9">
    <source>
        <dbReference type="ARBA" id="ARBA00038341"/>
    </source>
</evidence>
<dbReference type="InterPro" id="IPR057291">
    <property type="entry name" value="CHX17_2nd"/>
</dbReference>
<evidence type="ECO:0000259" key="14">
    <source>
        <dbReference type="Pfam" id="PF23259"/>
    </source>
</evidence>
<evidence type="ECO:0000256" key="1">
    <source>
        <dbReference type="ARBA" id="ARBA00004141"/>
    </source>
</evidence>
<name>A0A7J7CWP2_TRIWF</name>
<dbReference type="Pfam" id="PF23256">
    <property type="entry name" value="CHX17_2nd"/>
    <property type="match status" value="1"/>
</dbReference>
<dbReference type="EMBL" id="JAAARO010000013">
    <property type="protein sequence ID" value="KAF5738428.1"/>
    <property type="molecule type" value="Genomic_DNA"/>
</dbReference>
<dbReference type="InterPro" id="IPR006153">
    <property type="entry name" value="Cation/H_exchanger_TM"/>
</dbReference>
<evidence type="ECO:0000256" key="5">
    <source>
        <dbReference type="ARBA" id="ARBA00022958"/>
    </source>
</evidence>
<dbReference type="GO" id="GO:0015297">
    <property type="term" value="F:antiporter activity"/>
    <property type="evidence" value="ECO:0007669"/>
    <property type="project" value="InterPro"/>
</dbReference>
<dbReference type="InParanoid" id="A0A7J7CWP2"/>
<evidence type="ECO:0000256" key="8">
    <source>
        <dbReference type="ARBA" id="ARBA00023136"/>
    </source>
</evidence>
<sequence>MGIRDTRKLAETIMVIGNRTIVCQDKGSMWSLSLWHSSNPLQAAIPLLLVQVSLISTVSKLIEFCLKPLGQSTIVSQILGGMVFGPSMLGHQKTIASTLFPLRGTLVIETFATFGIIFFIFSVGVKMEPVTLLRSQPQALVLGLSVFFFTLILPVALATILRNNVPMQTSFADSITLIAGMQSFTSLPVVACLLNELKLINTEIGRLALCASIYCDILGILVSAVVLSITQTKSNNSYPSYLPLLSVIVLTLVIIFIVRPLILRFIHQLPIEKPINEAYIVNFFVLVLVATFVSEFIGQHFVFGPLVLGMIVPDGPPLGTSLTMKIDTFVSGLLYPTYLAVSGLNTNVFLIKFESVWIVGSIIVFSFFVKLGSAMVPATFFCNLPAREALTLGLILNARGIIDIMTFNVLKQGKMLGDEEFSLAVISVIFISATIMPLIKLLYNPWHQYHKIRQNTIQHAKYNSDFRILVCIHHHDNIPTIINLLEVSHASEESHVITIALVLVELAGRTTPLLVSHRAQTRTFESTSSTTGQIVNALRRYEQYNQGCAMVESFTSISSYATMHGDICRLALDKRANIVIMPFHKQWAIDGSVGSIHRPIQNLNINVLNKAPCTVGILIDRGIVTGSTSVIASKRVFNVGVLFFGGADDAEALAYAARMVNHECVRLLVTRYILFGSENSRERKRDTETIDEYLKANAGNERFKYEEQVLRDGVGVAQSIKAMSDCYDLMLVGKYHPESPLFTGLDEWSECLELGIIGDLLASSDFESKASVIVVQQQRLGGPLINRTSQQAAVNDRSERPAKKSQVHDVSFEDNSVKAAHQKPMHHSDDSWSIAINAKNRL</sequence>
<evidence type="ECO:0000256" key="11">
    <source>
        <dbReference type="SAM" id="Phobius"/>
    </source>
</evidence>
<dbReference type="Proteomes" id="UP000593562">
    <property type="component" value="Unassembled WGS sequence"/>
</dbReference>
<comment type="subcellular location">
    <subcellularLocation>
        <location evidence="1">Membrane</location>
        <topology evidence="1">Multi-pass membrane protein</topology>
    </subcellularLocation>
</comment>
<keyword evidence="3" id="KW-0633">Potassium transport</keyword>
<comment type="caution">
    <text evidence="15">The sequence shown here is derived from an EMBL/GenBank/DDBJ whole genome shotgun (WGS) entry which is preliminary data.</text>
</comment>
<evidence type="ECO:0000256" key="6">
    <source>
        <dbReference type="ARBA" id="ARBA00022989"/>
    </source>
</evidence>
<feature type="compositionally biased region" description="Basic and acidic residues" evidence="10">
    <location>
        <begin position="796"/>
        <end position="810"/>
    </location>
</feature>
<dbReference type="GO" id="GO:0006813">
    <property type="term" value="P:potassium ion transport"/>
    <property type="evidence" value="ECO:0007669"/>
    <property type="project" value="UniProtKB-KW"/>
</dbReference>